<dbReference type="PANTHER" id="PTHR35561">
    <property type="entry name" value="RNA 2',3'-CYCLIC PHOSPHODIESTERASE"/>
    <property type="match status" value="1"/>
</dbReference>
<dbReference type="RefSeq" id="WP_171558396.1">
    <property type="nucleotide sequence ID" value="NZ_JABFCS010000001.1"/>
</dbReference>
<dbReference type="EMBL" id="JABFCS010000001">
    <property type="protein sequence ID" value="NNU43315.1"/>
    <property type="molecule type" value="Genomic_DNA"/>
</dbReference>
<evidence type="ECO:0000313" key="3">
    <source>
        <dbReference type="Proteomes" id="UP000552954"/>
    </source>
</evidence>
<dbReference type="Gene3D" id="3.90.1140.10">
    <property type="entry name" value="Cyclic phosphodiesterase"/>
    <property type="match status" value="1"/>
</dbReference>
<dbReference type="InterPro" id="IPR009097">
    <property type="entry name" value="Cyclic_Pdiesterase"/>
</dbReference>
<keyword evidence="3" id="KW-1185">Reference proteome</keyword>
<dbReference type="InterPro" id="IPR004175">
    <property type="entry name" value="RNA_CPDase"/>
</dbReference>
<dbReference type="NCBIfam" id="TIGR02258">
    <property type="entry name" value="2_5_ligase"/>
    <property type="match status" value="1"/>
</dbReference>
<dbReference type="SUPFAM" id="SSF55144">
    <property type="entry name" value="LigT-like"/>
    <property type="match status" value="1"/>
</dbReference>
<organism evidence="2 3">
    <name type="scientific">Ramlibacter montanisoli</name>
    <dbReference type="NCBI Taxonomy" id="2732512"/>
    <lineage>
        <taxon>Bacteria</taxon>
        <taxon>Pseudomonadati</taxon>
        <taxon>Pseudomonadota</taxon>
        <taxon>Betaproteobacteria</taxon>
        <taxon>Burkholderiales</taxon>
        <taxon>Comamonadaceae</taxon>
        <taxon>Ramlibacter</taxon>
    </lineage>
</organism>
<dbReference type="Proteomes" id="UP000552954">
    <property type="component" value="Unassembled WGS sequence"/>
</dbReference>
<accession>A0A849KED4</accession>
<dbReference type="AlphaFoldDB" id="A0A849KED4"/>
<protein>
    <submittedName>
        <fullName evidence="2">RNA 2',3'-cyclic phosphodiesterase</fullName>
    </submittedName>
</protein>
<dbReference type="GO" id="GO:0008664">
    <property type="term" value="F:RNA 2',3'-cyclic 3'-phosphodiesterase activity"/>
    <property type="evidence" value="ECO:0007669"/>
    <property type="project" value="InterPro"/>
</dbReference>
<reference evidence="2 3" key="2">
    <citation type="submission" date="2020-06" db="EMBL/GenBank/DDBJ databases">
        <title>Ramlibacter rhizophilus sp. nov., isolated from rhizosphere soil of national flower Mugunghwa from South Korea.</title>
        <authorList>
            <person name="Zheng-Fei Y."/>
            <person name="Huan T."/>
        </authorList>
    </citation>
    <scope>NUCLEOTIDE SEQUENCE [LARGE SCALE GENOMIC DNA]</scope>
    <source>
        <strain evidence="2 3">B156</strain>
    </source>
</reference>
<comment type="caution">
    <text evidence="2">The sequence shown here is derived from an EMBL/GenBank/DDBJ whole genome shotgun (WGS) entry which is preliminary data.</text>
</comment>
<dbReference type="Pfam" id="PF13563">
    <property type="entry name" value="2_5_RNA_ligase2"/>
    <property type="match status" value="1"/>
</dbReference>
<sequence length="173" mass="18674">MTQPDPATLRLFIGLWPPPETHAALVASSQAWSWPAQARRTRPERLHVTLHFLGEVASALLPALRRELAVEWSGCELVLDQPVVWPGGIAVLEASVVPAPLAALHGVLAGRLRCLGVPVEERRYRPHVTLARKALGARPPATLEPVAWRAGPGFALVQSLPGGRGYETLQSFG</sequence>
<reference evidence="2 3" key="1">
    <citation type="submission" date="2020-05" db="EMBL/GenBank/DDBJ databases">
        <authorList>
            <person name="Khan S.A."/>
            <person name="Jeon C.O."/>
            <person name="Chun B.H."/>
        </authorList>
    </citation>
    <scope>NUCLEOTIDE SEQUENCE [LARGE SCALE GENOMIC DNA]</scope>
    <source>
        <strain evidence="2 3">B156</strain>
    </source>
</reference>
<gene>
    <name evidence="2" type="primary">thpR</name>
    <name evidence="2" type="ORF">HK415_09350</name>
</gene>
<keyword evidence="1" id="KW-0378">Hydrolase</keyword>
<dbReference type="GO" id="GO:0004113">
    <property type="term" value="F:2',3'-cyclic-nucleotide 3'-phosphodiesterase activity"/>
    <property type="evidence" value="ECO:0007669"/>
    <property type="project" value="InterPro"/>
</dbReference>
<name>A0A849KED4_9BURK</name>
<dbReference type="PANTHER" id="PTHR35561:SF1">
    <property type="entry name" value="RNA 2',3'-CYCLIC PHOSPHODIESTERASE"/>
    <property type="match status" value="1"/>
</dbReference>
<evidence type="ECO:0000256" key="1">
    <source>
        <dbReference type="ARBA" id="ARBA00022801"/>
    </source>
</evidence>
<proteinExistence type="predicted"/>
<evidence type="ECO:0000313" key="2">
    <source>
        <dbReference type="EMBL" id="NNU43315.1"/>
    </source>
</evidence>